<evidence type="ECO:0000313" key="2">
    <source>
        <dbReference type="EMBL" id="VDH96470.1"/>
    </source>
</evidence>
<protein>
    <submittedName>
        <fullName evidence="2">Uncharacterized protein</fullName>
    </submittedName>
</protein>
<sequence length="214" mass="24613">MENTSSYNDVKFISTSQQKKFMANAHSLKDTYQGPVIDNGLHIGPCIQCKNNPDEKKAFNNFLQSIEFVDVFHLYGRCVTTVYHIMVYENKDKIESHLWKMEFRLLKDLQAISQVQWNKYHTESKSWGKLFKAKKGVQQGSSVDDQLDQLLEQDSADGELLDDLVDWVSPRVNEHDYAQASLSAQPQSFSPPLSTSDHYVEKAEDENMEKETVL</sequence>
<gene>
    <name evidence="2" type="ORF">MGAL_10B074761</name>
</gene>
<accession>A0A8B6BWV7</accession>
<dbReference type="AlphaFoldDB" id="A0A8B6BWV7"/>
<feature type="compositionally biased region" description="Polar residues" evidence="1">
    <location>
        <begin position="181"/>
        <end position="197"/>
    </location>
</feature>
<dbReference type="EMBL" id="UYJE01000789">
    <property type="protein sequence ID" value="VDH96470.1"/>
    <property type="molecule type" value="Genomic_DNA"/>
</dbReference>
<evidence type="ECO:0000313" key="3">
    <source>
        <dbReference type="Proteomes" id="UP000596742"/>
    </source>
</evidence>
<name>A0A8B6BWV7_MYTGA</name>
<proteinExistence type="predicted"/>
<dbReference type="Proteomes" id="UP000596742">
    <property type="component" value="Unassembled WGS sequence"/>
</dbReference>
<organism evidence="2 3">
    <name type="scientific">Mytilus galloprovincialis</name>
    <name type="common">Mediterranean mussel</name>
    <dbReference type="NCBI Taxonomy" id="29158"/>
    <lineage>
        <taxon>Eukaryota</taxon>
        <taxon>Metazoa</taxon>
        <taxon>Spiralia</taxon>
        <taxon>Lophotrochozoa</taxon>
        <taxon>Mollusca</taxon>
        <taxon>Bivalvia</taxon>
        <taxon>Autobranchia</taxon>
        <taxon>Pteriomorphia</taxon>
        <taxon>Mytilida</taxon>
        <taxon>Mytiloidea</taxon>
        <taxon>Mytilidae</taxon>
        <taxon>Mytilinae</taxon>
        <taxon>Mytilus</taxon>
    </lineage>
</organism>
<keyword evidence="3" id="KW-1185">Reference proteome</keyword>
<feature type="region of interest" description="Disordered" evidence="1">
    <location>
        <begin position="181"/>
        <end position="214"/>
    </location>
</feature>
<reference evidence="2" key="1">
    <citation type="submission" date="2018-11" db="EMBL/GenBank/DDBJ databases">
        <authorList>
            <person name="Alioto T."/>
            <person name="Alioto T."/>
        </authorList>
    </citation>
    <scope>NUCLEOTIDE SEQUENCE</scope>
</reference>
<evidence type="ECO:0000256" key="1">
    <source>
        <dbReference type="SAM" id="MobiDB-lite"/>
    </source>
</evidence>
<comment type="caution">
    <text evidence="2">The sequence shown here is derived from an EMBL/GenBank/DDBJ whole genome shotgun (WGS) entry which is preliminary data.</text>
</comment>